<dbReference type="Pfam" id="PF02311">
    <property type="entry name" value="AraC_binding"/>
    <property type="match status" value="1"/>
</dbReference>
<dbReference type="InterPro" id="IPR003313">
    <property type="entry name" value="AraC-bd"/>
</dbReference>
<dbReference type="PATRIC" id="fig|1036673.3.peg.814"/>
<evidence type="ECO:0000256" key="3">
    <source>
        <dbReference type="ARBA" id="ARBA00023159"/>
    </source>
</evidence>
<dbReference type="InterPro" id="IPR037923">
    <property type="entry name" value="HTH-like"/>
</dbReference>
<keyword evidence="4" id="KW-0804">Transcription</keyword>
<reference evidence="6 7" key="2">
    <citation type="journal article" date="2013" name="Genome Announc.">
        <title>Genome Sequence of Growth-Improving Paenibacillus mucilaginosus Strain KNP414.</title>
        <authorList>
            <person name="Lu J.J."/>
            <person name="Wang J.F."/>
            <person name="Hu X.F."/>
        </authorList>
    </citation>
    <scope>NUCLEOTIDE SEQUENCE [LARGE SCALE GENOMIC DNA]</scope>
    <source>
        <strain evidence="6 7">KNP414</strain>
    </source>
</reference>
<proteinExistence type="predicted"/>
<feature type="domain" description="HTH araC/xylS-type" evidence="5">
    <location>
        <begin position="166"/>
        <end position="264"/>
    </location>
</feature>
<evidence type="ECO:0000256" key="2">
    <source>
        <dbReference type="ARBA" id="ARBA00023125"/>
    </source>
</evidence>
<dbReference type="PROSITE" id="PS01124">
    <property type="entry name" value="HTH_ARAC_FAMILY_2"/>
    <property type="match status" value="1"/>
</dbReference>
<accession>F8F7L6</accession>
<dbReference type="PANTHER" id="PTHR46796">
    <property type="entry name" value="HTH-TYPE TRANSCRIPTIONAL ACTIVATOR RHAS-RELATED"/>
    <property type="match status" value="1"/>
</dbReference>
<dbReference type="SUPFAM" id="SSF46689">
    <property type="entry name" value="Homeodomain-like"/>
    <property type="match status" value="2"/>
</dbReference>
<dbReference type="EMBL" id="CP002869">
    <property type="protein sequence ID" value="AEI39501.1"/>
    <property type="molecule type" value="Genomic_DNA"/>
</dbReference>
<evidence type="ECO:0000256" key="4">
    <source>
        <dbReference type="ARBA" id="ARBA00023163"/>
    </source>
</evidence>
<dbReference type="GO" id="GO:0043565">
    <property type="term" value="F:sequence-specific DNA binding"/>
    <property type="evidence" value="ECO:0007669"/>
    <property type="project" value="InterPro"/>
</dbReference>
<dbReference type="Proteomes" id="UP000006620">
    <property type="component" value="Chromosome"/>
</dbReference>
<keyword evidence="2" id="KW-0238">DNA-binding</keyword>
<dbReference type="InterPro" id="IPR020449">
    <property type="entry name" value="Tscrpt_reg_AraC-type_HTH"/>
</dbReference>
<keyword evidence="3" id="KW-0010">Activator</keyword>
<protein>
    <submittedName>
        <fullName evidence="6">Transcriptional regulator (AraC/XylS family) protein</fullName>
    </submittedName>
</protein>
<dbReference type="PRINTS" id="PR00032">
    <property type="entry name" value="HTHARAC"/>
</dbReference>
<dbReference type="HOGENOM" id="CLU_000445_88_6_9"/>
<dbReference type="Pfam" id="PF12833">
    <property type="entry name" value="HTH_18"/>
    <property type="match status" value="1"/>
</dbReference>
<keyword evidence="1" id="KW-0805">Transcription regulation</keyword>
<dbReference type="InterPro" id="IPR050204">
    <property type="entry name" value="AraC_XylS_family_regulators"/>
</dbReference>
<dbReference type="InterPro" id="IPR018062">
    <property type="entry name" value="HTH_AraC-typ_CS"/>
</dbReference>
<evidence type="ECO:0000313" key="6">
    <source>
        <dbReference type="EMBL" id="AEI39501.1"/>
    </source>
</evidence>
<reference evidence="7" key="1">
    <citation type="submission" date="2011-06" db="EMBL/GenBank/DDBJ databases">
        <title>Complete genome sequence of Paenibacillus mucilaginosus KNP414.</title>
        <authorList>
            <person name="Wang J."/>
            <person name="Hu S."/>
            <person name="Hu X."/>
            <person name="Zhang B."/>
            <person name="Dong D."/>
            <person name="Zhang S."/>
            <person name="Zhao K."/>
            <person name="Wu D."/>
        </authorList>
    </citation>
    <scope>NUCLEOTIDE SEQUENCE [LARGE SCALE GENOMIC DNA]</scope>
    <source>
        <strain evidence="7">KNP414</strain>
    </source>
</reference>
<dbReference type="KEGG" id="pms:KNP414_00911"/>
<name>F8F7L6_PAEMK</name>
<dbReference type="InterPro" id="IPR009057">
    <property type="entry name" value="Homeodomain-like_sf"/>
</dbReference>
<dbReference type="InterPro" id="IPR018060">
    <property type="entry name" value="HTH_AraC"/>
</dbReference>
<dbReference type="RefSeq" id="WP_013914665.1">
    <property type="nucleotide sequence ID" value="NC_015690.1"/>
</dbReference>
<dbReference type="GO" id="GO:0003700">
    <property type="term" value="F:DNA-binding transcription factor activity"/>
    <property type="evidence" value="ECO:0007669"/>
    <property type="project" value="InterPro"/>
</dbReference>
<dbReference type="Gene3D" id="1.10.10.60">
    <property type="entry name" value="Homeodomain-like"/>
    <property type="match status" value="1"/>
</dbReference>
<dbReference type="SMART" id="SM00342">
    <property type="entry name" value="HTH_ARAC"/>
    <property type="match status" value="1"/>
</dbReference>
<evidence type="ECO:0000256" key="1">
    <source>
        <dbReference type="ARBA" id="ARBA00023015"/>
    </source>
</evidence>
<sequence length="276" mass="31216">MTANVLLCGYSYHRERFYTHYKHGVPSYLFRLQTEGSSTVVAGGRTYELEQGDLLLLKPGDTYELRIEERAAGAKGSIISSGDYYIGCEGSWVREWWDRTPKPTVTRIDLDEKLLGLWQQIIAEKRRLEDGGSPELTGYLLRALCLYLERAATDTAPASGRPFSVTRMKRFIEEHATRTFRVEEVARHAGLSVSRAVHLFKESYGKTMMEYAQEIRLTAALERMKYTSMTLDQIAETCGFGGYTYFHRVFKEKYGISPGAYRSANGSGPLLAAEQA</sequence>
<evidence type="ECO:0000313" key="7">
    <source>
        <dbReference type="Proteomes" id="UP000006620"/>
    </source>
</evidence>
<dbReference type="SUPFAM" id="SSF51215">
    <property type="entry name" value="Regulatory protein AraC"/>
    <property type="match status" value="1"/>
</dbReference>
<organism evidence="6 7">
    <name type="scientific">Paenibacillus mucilaginosus (strain KNP414)</name>
    <dbReference type="NCBI Taxonomy" id="1036673"/>
    <lineage>
        <taxon>Bacteria</taxon>
        <taxon>Bacillati</taxon>
        <taxon>Bacillota</taxon>
        <taxon>Bacilli</taxon>
        <taxon>Bacillales</taxon>
        <taxon>Paenibacillaceae</taxon>
        <taxon>Paenibacillus</taxon>
    </lineage>
</organism>
<gene>
    <name evidence="6" type="ordered locus">KNP414_00911</name>
</gene>
<dbReference type="AlphaFoldDB" id="F8F7L6"/>
<dbReference type="PROSITE" id="PS00041">
    <property type="entry name" value="HTH_ARAC_FAMILY_1"/>
    <property type="match status" value="1"/>
</dbReference>
<evidence type="ECO:0000259" key="5">
    <source>
        <dbReference type="PROSITE" id="PS01124"/>
    </source>
</evidence>